<protein>
    <submittedName>
        <fullName evidence="1">Uncharacterized protein</fullName>
    </submittedName>
</protein>
<gene>
    <name evidence="1" type="ORF">L2E82_36793</name>
</gene>
<keyword evidence="2" id="KW-1185">Reference proteome</keyword>
<reference evidence="1 2" key="2">
    <citation type="journal article" date="2022" name="Mol. Ecol. Resour.">
        <title>The genomes of chicory, endive, great burdock and yacon provide insights into Asteraceae paleo-polyploidization history and plant inulin production.</title>
        <authorList>
            <person name="Fan W."/>
            <person name="Wang S."/>
            <person name="Wang H."/>
            <person name="Wang A."/>
            <person name="Jiang F."/>
            <person name="Liu H."/>
            <person name="Zhao H."/>
            <person name="Xu D."/>
            <person name="Zhang Y."/>
        </authorList>
    </citation>
    <scope>NUCLEOTIDE SEQUENCE [LARGE SCALE GENOMIC DNA]</scope>
    <source>
        <strain evidence="2">cv. Punajuju</strain>
        <tissue evidence="1">Leaves</tissue>
    </source>
</reference>
<name>A0ACB9AD04_CICIN</name>
<accession>A0ACB9AD04</accession>
<proteinExistence type="predicted"/>
<evidence type="ECO:0000313" key="2">
    <source>
        <dbReference type="Proteomes" id="UP001055811"/>
    </source>
</evidence>
<dbReference type="EMBL" id="CM042015">
    <property type="protein sequence ID" value="KAI3707886.1"/>
    <property type="molecule type" value="Genomic_DNA"/>
</dbReference>
<sequence>MDSYVSNLTLKVDFIRPYLDEIKIRLSIVPTTPHATTTLVLAFAGTAQVPTISMSSQAPTATAYLPKPTVASDLTHSPTLFAHDDVSKGDFSISAGEEGVS</sequence>
<evidence type="ECO:0000313" key="1">
    <source>
        <dbReference type="EMBL" id="KAI3707886.1"/>
    </source>
</evidence>
<organism evidence="1 2">
    <name type="scientific">Cichorium intybus</name>
    <name type="common">Chicory</name>
    <dbReference type="NCBI Taxonomy" id="13427"/>
    <lineage>
        <taxon>Eukaryota</taxon>
        <taxon>Viridiplantae</taxon>
        <taxon>Streptophyta</taxon>
        <taxon>Embryophyta</taxon>
        <taxon>Tracheophyta</taxon>
        <taxon>Spermatophyta</taxon>
        <taxon>Magnoliopsida</taxon>
        <taxon>eudicotyledons</taxon>
        <taxon>Gunneridae</taxon>
        <taxon>Pentapetalae</taxon>
        <taxon>asterids</taxon>
        <taxon>campanulids</taxon>
        <taxon>Asterales</taxon>
        <taxon>Asteraceae</taxon>
        <taxon>Cichorioideae</taxon>
        <taxon>Cichorieae</taxon>
        <taxon>Cichoriinae</taxon>
        <taxon>Cichorium</taxon>
    </lineage>
</organism>
<reference evidence="2" key="1">
    <citation type="journal article" date="2022" name="Mol. Ecol. Resour.">
        <title>The genomes of chicory, endive, great burdock and yacon provide insights into Asteraceae palaeo-polyploidization history and plant inulin production.</title>
        <authorList>
            <person name="Fan W."/>
            <person name="Wang S."/>
            <person name="Wang H."/>
            <person name="Wang A."/>
            <person name="Jiang F."/>
            <person name="Liu H."/>
            <person name="Zhao H."/>
            <person name="Xu D."/>
            <person name="Zhang Y."/>
        </authorList>
    </citation>
    <scope>NUCLEOTIDE SEQUENCE [LARGE SCALE GENOMIC DNA]</scope>
    <source>
        <strain evidence="2">cv. Punajuju</strain>
    </source>
</reference>
<dbReference type="Proteomes" id="UP001055811">
    <property type="component" value="Linkage Group LG07"/>
</dbReference>
<comment type="caution">
    <text evidence="1">The sequence shown here is derived from an EMBL/GenBank/DDBJ whole genome shotgun (WGS) entry which is preliminary data.</text>
</comment>